<dbReference type="PANTHER" id="PTHR43875">
    <property type="entry name" value="MALTODEXTRIN IMPORT ATP-BINDING PROTEIN MSMX"/>
    <property type="match status" value="1"/>
</dbReference>
<dbReference type="InterPro" id="IPR047641">
    <property type="entry name" value="ABC_transpr_MalK/UgpC-like"/>
</dbReference>
<protein>
    <submittedName>
        <fullName evidence="9 10">ABC transporter</fullName>
    </submittedName>
</protein>
<dbReference type="EMBL" id="OBMM01000010">
    <property type="protein sequence ID" value="SOC30692.1"/>
    <property type="molecule type" value="Genomic_DNA"/>
</dbReference>
<dbReference type="EMBL" id="JPWJ01000016">
    <property type="protein sequence ID" value="RCK44864.1"/>
    <property type="molecule type" value="Genomic_DNA"/>
</dbReference>
<keyword evidence="7" id="KW-0472">Membrane</keyword>
<dbReference type="Proteomes" id="UP000252266">
    <property type="component" value="Unassembled WGS sequence"/>
</dbReference>
<evidence type="ECO:0000256" key="5">
    <source>
        <dbReference type="ARBA" id="ARBA00022840"/>
    </source>
</evidence>
<dbReference type="Gene3D" id="2.40.50.140">
    <property type="entry name" value="Nucleic acid-binding proteins"/>
    <property type="match status" value="1"/>
</dbReference>
<dbReference type="GO" id="GO:0055052">
    <property type="term" value="C:ATP-binding cassette (ABC) transporter complex, substrate-binding subunit-containing"/>
    <property type="evidence" value="ECO:0007669"/>
    <property type="project" value="TreeGrafter"/>
</dbReference>
<comment type="similarity">
    <text evidence="1">Belongs to the ABC transporter superfamily.</text>
</comment>
<dbReference type="InterPro" id="IPR003439">
    <property type="entry name" value="ABC_transporter-like_ATP-bd"/>
</dbReference>
<dbReference type="GO" id="GO:0016887">
    <property type="term" value="F:ATP hydrolysis activity"/>
    <property type="evidence" value="ECO:0007669"/>
    <property type="project" value="InterPro"/>
</dbReference>
<keyword evidence="5 10" id="KW-0067">ATP-binding</keyword>
<evidence type="ECO:0000256" key="4">
    <source>
        <dbReference type="ARBA" id="ARBA00022741"/>
    </source>
</evidence>
<keyword evidence="3" id="KW-1003">Cell membrane</keyword>
<evidence type="ECO:0000256" key="3">
    <source>
        <dbReference type="ARBA" id="ARBA00022475"/>
    </source>
</evidence>
<feature type="domain" description="ABC transporter" evidence="8">
    <location>
        <begin position="3"/>
        <end position="233"/>
    </location>
</feature>
<evidence type="ECO:0000256" key="7">
    <source>
        <dbReference type="ARBA" id="ARBA00023136"/>
    </source>
</evidence>
<evidence type="ECO:0000256" key="2">
    <source>
        <dbReference type="ARBA" id="ARBA00022448"/>
    </source>
</evidence>
<keyword evidence="6" id="KW-1278">Translocase</keyword>
<sequence length="366" mass="40145">MTLTLENITKTVGGETHIDDVSMSLEPGSFNVLLGRTLAGKTTLMRIMAGLEPPTSGRILVNGNDVTGMPVQKRNVAMVYQQFINYPSMSVYDNIASPLKLQGVDAAEIERRVKSTAELMHIEHLLDRLPQELSGGQQQRTAMARAMVKDCTLLLLDEPLVNLDYKLREELREEIPNLLAERDTIVVYATTEPMEALLLGGKCAVMHEGRVTQFGPTTQVYHNPAFVETGLIFSDPPINLVKAEVRDSALYLASGHQVPLSGHLSALTDGQYTIGVRANHLSVDQTSAECVAMQGQVELAEITGSETFVHVHFNDVSWVIQEEGVHNPRLGEAATFYVDPKRLFAYDANDRLVAAPPVEIQNGKAA</sequence>
<dbReference type="Proteomes" id="UP000219068">
    <property type="component" value="Unassembled WGS sequence"/>
</dbReference>
<dbReference type="InterPro" id="IPR013611">
    <property type="entry name" value="Transp-assoc_OB_typ2"/>
</dbReference>
<reference evidence="10 11" key="2">
    <citation type="submission" date="2017-08" db="EMBL/GenBank/DDBJ databases">
        <authorList>
            <person name="de Groot N.N."/>
        </authorList>
    </citation>
    <scope>NUCLEOTIDE SEQUENCE [LARGE SCALE GENOMIC DNA]</scope>
    <source>
        <strain evidence="10 11">USBA 78</strain>
    </source>
</reference>
<dbReference type="InterPro" id="IPR015853">
    <property type="entry name" value="ABC_transpr_FbpC"/>
</dbReference>
<organism evidence="9 12">
    <name type="scientific">Thalassospira xiamenensis</name>
    <dbReference type="NCBI Taxonomy" id="220697"/>
    <lineage>
        <taxon>Bacteria</taxon>
        <taxon>Pseudomonadati</taxon>
        <taxon>Pseudomonadota</taxon>
        <taxon>Alphaproteobacteria</taxon>
        <taxon>Rhodospirillales</taxon>
        <taxon>Thalassospiraceae</taxon>
        <taxon>Thalassospira</taxon>
    </lineage>
</organism>
<dbReference type="SUPFAM" id="SSF50331">
    <property type="entry name" value="MOP-like"/>
    <property type="match status" value="1"/>
</dbReference>
<dbReference type="InterPro" id="IPR027417">
    <property type="entry name" value="P-loop_NTPase"/>
</dbReference>
<evidence type="ECO:0000313" key="10">
    <source>
        <dbReference type="EMBL" id="SOC30692.1"/>
    </source>
</evidence>
<evidence type="ECO:0000313" key="11">
    <source>
        <dbReference type="Proteomes" id="UP000219068"/>
    </source>
</evidence>
<evidence type="ECO:0000259" key="8">
    <source>
        <dbReference type="PROSITE" id="PS50893"/>
    </source>
</evidence>
<dbReference type="GO" id="GO:0005524">
    <property type="term" value="F:ATP binding"/>
    <property type="evidence" value="ECO:0007669"/>
    <property type="project" value="UniProtKB-KW"/>
</dbReference>
<evidence type="ECO:0000313" key="9">
    <source>
        <dbReference type="EMBL" id="RCK44864.1"/>
    </source>
</evidence>
<dbReference type="SUPFAM" id="SSF52540">
    <property type="entry name" value="P-loop containing nucleoside triphosphate hydrolases"/>
    <property type="match status" value="1"/>
</dbReference>
<dbReference type="AlphaFoldDB" id="A0A154KYR5"/>
<evidence type="ECO:0000313" key="12">
    <source>
        <dbReference type="Proteomes" id="UP000252266"/>
    </source>
</evidence>
<name>A0A154KYR5_9PROT</name>
<evidence type="ECO:0000256" key="6">
    <source>
        <dbReference type="ARBA" id="ARBA00022967"/>
    </source>
</evidence>
<dbReference type="GO" id="GO:0015408">
    <property type="term" value="F:ABC-type ferric iron transporter activity"/>
    <property type="evidence" value="ECO:0007669"/>
    <property type="project" value="InterPro"/>
</dbReference>
<dbReference type="Gene3D" id="3.40.50.300">
    <property type="entry name" value="P-loop containing nucleotide triphosphate hydrolases"/>
    <property type="match status" value="1"/>
</dbReference>
<dbReference type="Pfam" id="PF08402">
    <property type="entry name" value="TOBE_2"/>
    <property type="match status" value="1"/>
</dbReference>
<accession>A0A154KYR5</accession>
<dbReference type="FunFam" id="3.40.50.300:FF:000042">
    <property type="entry name" value="Maltose/maltodextrin ABC transporter, ATP-binding protein"/>
    <property type="match status" value="1"/>
</dbReference>
<evidence type="ECO:0000256" key="1">
    <source>
        <dbReference type="ARBA" id="ARBA00005417"/>
    </source>
</evidence>
<dbReference type="RefSeq" id="WP_062958557.1">
    <property type="nucleotide sequence ID" value="NZ_JPWJ01000016.1"/>
</dbReference>
<dbReference type="SMART" id="SM00382">
    <property type="entry name" value="AAA"/>
    <property type="match status" value="1"/>
</dbReference>
<keyword evidence="2" id="KW-0813">Transport</keyword>
<dbReference type="InterPro" id="IPR003593">
    <property type="entry name" value="AAA+_ATPase"/>
</dbReference>
<dbReference type="InterPro" id="IPR008995">
    <property type="entry name" value="Mo/tungstate-bd_C_term_dom"/>
</dbReference>
<reference evidence="9 12" key="1">
    <citation type="submission" date="2014-07" db="EMBL/GenBank/DDBJ databases">
        <title>Draft genome sequence of Thalassospira xiamenensis IB13.</title>
        <authorList>
            <person name="Lai Q."/>
            <person name="Shao Z."/>
        </authorList>
    </citation>
    <scope>NUCLEOTIDE SEQUENCE [LARGE SCALE GENOMIC DNA]</scope>
    <source>
        <strain evidence="9 12">IB13</strain>
    </source>
</reference>
<dbReference type="PROSITE" id="PS50893">
    <property type="entry name" value="ABC_TRANSPORTER_2"/>
    <property type="match status" value="1"/>
</dbReference>
<dbReference type="CDD" id="cd03259">
    <property type="entry name" value="ABC_Carb_Solutes_like"/>
    <property type="match status" value="1"/>
</dbReference>
<proteinExistence type="inferred from homology"/>
<dbReference type="Pfam" id="PF00005">
    <property type="entry name" value="ABC_tran"/>
    <property type="match status" value="1"/>
</dbReference>
<dbReference type="InterPro" id="IPR012340">
    <property type="entry name" value="NA-bd_OB-fold"/>
</dbReference>
<dbReference type="Gene3D" id="2.40.50.100">
    <property type="match status" value="1"/>
</dbReference>
<gene>
    <name evidence="10" type="ORF">SAMN05428964_11015</name>
    <name evidence="9" type="ORF">TH44_22125</name>
</gene>
<dbReference type="PANTHER" id="PTHR43875:SF15">
    <property type="entry name" value="TREHALOSE IMPORT ATP-BINDING PROTEIN SUGC"/>
    <property type="match status" value="1"/>
</dbReference>
<keyword evidence="4" id="KW-0547">Nucleotide-binding</keyword>